<evidence type="ECO:0000259" key="17">
    <source>
        <dbReference type="Pfam" id="PF14824"/>
    </source>
</evidence>
<dbReference type="InterPro" id="IPR006367">
    <property type="entry name" value="Sirohaem_synthase_N"/>
</dbReference>
<dbReference type="InterPro" id="IPR014777">
    <property type="entry name" value="4pyrrole_Mease_sub1"/>
</dbReference>
<keyword evidence="11" id="KW-0511">Multifunctional enzyme</keyword>
<dbReference type="Pfam" id="PF14824">
    <property type="entry name" value="Sirohm_synth_M"/>
    <property type="match status" value="1"/>
</dbReference>
<keyword evidence="9 18" id="KW-0456">Lyase</keyword>
<evidence type="ECO:0000256" key="7">
    <source>
        <dbReference type="ARBA" id="ARBA00023002"/>
    </source>
</evidence>
<dbReference type="EMBL" id="JAUSVO010000004">
    <property type="protein sequence ID" value="MDQ0438517.1"/>
    <property type="molecule type" value="Genomic_DNA"/>
</dbReference>
<dbReference type="NCBIfam" id="NF007922">
    <property type="entry name" value="PRK10637.1"/>
    <property type="match status" value="1"/>
</dbReference>
<evidence type="ECO:0000256" key="5">
    <source>
        <dbReference type="ARBA" id="ARBA00022679"/>
    </source>
</evidence>
<keyword evidence="7 18" id="KW-0560">Oxidoreductase</keyword>
<keyword evidence="10" id="KW-0627">Porphyrin biosynthesis</keyword>
<dbReference type="PANTHER" id="PTHR45790:SF3">
    <property type="entry name" value="S-ADENOSYL-L-METHIONINE-DEPENDENT UROPORPHYRINOGEN III METHYLTRANSFERASE, CHLOROPLASTIC"/>
    <property type="match status" value="1"/>
</dbReference>
<comment type="similarity">
    <text evidence="2 14">Belongs to the precorrin methyltransferase family.</text>
</comment>
<dbReference type="InterPro" id="IPR003043">
    <property type="entry name" value="Uropor_MeTrfase_CS"/>
</dbReference>
<dbReference type="InterPro" id="IPR028281">
    <property type="entry name" value="Sirohaem_synthase_central"/>
</dbReference>
<dbReference type="NCBIfam" id="NF004790">
    <property type="entry name" value="PRK06136.1"/>
    <property type="match status" value="1"/>
</dbReference>
<dbReference type="CDD" id="cd11642">
    <property type="entry name" value="SUMT"/>
    <property type="match status" value="1"/>
</dbReference>
<dbReference type="GO" id="GO:0032259">
    <property type="term" value="P:methylation"/>
    <property type="evidence" value="ECO:0007669"/>
    <property type="project" value="UniProtKB-KW"/>
</dbReference>
<dbReference type="PIRSF" id="PIRSF036426">
    <property type="entry name" value="Sirohaem_synth"/>
    <property type="match status" value="1"/>
</dbReference>
<evidence type="ECO:0000256" key="12">
    <source>
        <dbReference type="ARBA" id="ARBA00025705"/>
    </source>
</evidence>
<dbReference type="Pfam" id="PF00590">
    <property type="entry name" value="TP_methylase"/>
    <property type="match status" value="1"/>
</dbReference>
<evidence type="ECO:0000256" key="14">
    <source>
        <dbReference type="RuleBase" id="RU003960"/>
    </source>
</evidence>
<feature type="domain" description="Siroheme synthase central" evidence="17">
    <location>
        <begin position="128"/>
        <end position="152"/>
    </location>
</feature>
<dbReference type="EC" id="1.3.1.76" evidence="18"/>
<dbReference type="InterPro" id="IPR012409">
    <property type="entry name" value="Sirohaem_synth"/>
</dbReference>
<dbReference type="NCBIfam" id="TIGR01470">
    <property type="entry name" value="cysG_Nterm"/>
    <property type="match status" value="1"/>
</dbReference>
<dbReference type="InterPro" id="IPR050161">
    <property type="entry name" value="Siro_Cobalamin_biosynth"/>
</dbReference>
<dbReference type="Gene3D" id="3.30.160.110">
    <property type="entry name" value="Siroheme synthase, domain 2"/>
    <property type="match status" value="1"/>
</dbReference>
<dbReference type="Pfam" id="PF13241">
    <property type="entry name" value="NAD_binding_7"/>
    <property type="match status" value="1"/>
</dbReference>
<dbReference type="InterPro" id="IPR036291">
    <property type="entry name" value="NAD(P)-bd_dom_sf"/>
</dbReference>
<comment type="catalytic activity">
    <reaction evidence="13">
        <text>precorrin-2 + NAD(+) = sirohydrochlorin + NADH + 2 H(+)</text>
        <dbReference type="Rhea" id="RHEA:15613"/>
        <dbReference type="ChEBI" id="CHEBI:15378"/>
        <dbReference type="ChEBI" id="CHEBI:57540"/>
        <dbReference type="ChEBI" id="CHEBI:57945"/>
        <dbReference type="ChEBI" id="CHEBI:58351"/>
        <dbReference type="ChEBI" id="CHEBI:58827"/>
        <dbReference type="EC" id="1.3.1.76"/>
    </reaction>
</comment>
<evidence type="ECO:0000259" key="16">
    <source>
        <dbReference type="Pfam" id="PF10414"/>
    </source>
</evidence>
<dbReference type="PROSITE" id="PS00840">
    <property type="entry name" value="SUMT_2"/>
    <property type="match status" value="1"/>
</dbReference>
<gene>
    <name evidence="18" type="ORF">QO014_002912</name>
</gene>
<evidence type="ECO:0000256" key="8">
    <source>
        <dbReference type="ARBA" id="ARBA00023027"/>
    </source>
</evidence>
<evidence type="ECO:0000313" key="18">
    <source>
        <dbReference type="EMBL" id="MDQ0438517.1"/>
    </source>
</evidence>
<dbReference type="Pfam" id="PF10414">
    <property type="entry name" value="CysG_dimeriser"/>
    <property type="match status" value="1"/>
</dbReference>
<keyword evidence="3" id="KW-0169">Cobalamin biosynthesis</keyword>
<protein>
    <submittedName>
        <fullName evidence="18">Uroporphyrin-III C-methyltransferase/precorrin-2 dehydrogenase/sirohydrochlorin ferrochelatase</fullName>
        <ecNumber evidence="18">1.3.1.76</ecNumber>
        <ecNumber evidence="18">2.1.1.107</ecNumber>
        <ecNumber evidence="18">4.99.1.4</ecNumber>
    </submittedName>
</protein>
<dbReference type="InterPro" id="IPR006366">
    <property type="entry name" value="CobA/CysG_C"/>
</dbReference>
<reference evidence="18 19" key="1">
    <citation type="submission" date="2023-07" db="EMBL/GenBank/DDBJ databases">
        <title>Genomic Encyclopedia of Type Strains, Phase IV (KMG-IV): sequencing the most valuable type-strain genomes for metagenomic binning, comparative biology and taxonomic classification.</title>
        <authorList>
            <person name="Goeker M."/>
        </authorList>
    </citation>
    <scope>NUCLEOTIDE SEQUENCE [LARGE SCALE GENOMIC DNA]</scope>
    <source>
        <strain evidence="18 19">B6-8</strain>
    </source>
</reference>
<evidence type="ECO:0000256" key="11">
    <source>
        <dbReference type="ARBA" id="ARBA00023268"/>
    </source>
</evidence>
<evidence type="ECO:0000256" key="3">
    <source>
        <dbReference type="ARBA" id="ARBA00022573"/>
    </source>
</evidence>
<evidence type="ECO:0000259" key="15">
    <source>
        <dbReference type="Pfam" id="PF00590"/>
    </source>
</evidence>
<dbReference type="Gene3D" id="3.40.1010.10">
    <property type="entry name" value="Cobalt-precorrin-4 Transmethylase, Domain 1"/>
    <property type="match status" value="1"/>
</dbReference>
<comment type="caution">
    <text evidence="18">The sequence shown here is derived from an EMBL/GenBank/DDBJ whole genome shotgun (WGS) entry which is preliminary data.</text>
</comment>
<dbReference type="Proteomes" id="UP001241603">
    <property type="component" value="Unassembled WGS sequence"/>
</dbReference>
<dbReference type="EC" id="4.99.1.4" evidence="18"/>
<dbReference type="RefSeq" id="WP_266349430.1">
    <property type="nucleotide sequence ID" value="NZ_JAPKNG010000004.1"/>
</dbReference>
<dbReference type="PANTHER" id="PTHR45790">
    <property type="entry name" value="SIROHEME SYNTHASE-RELATED"/>
    <property type="match status" value="1"/>
</dbReference>
<evidence type="ECO:0000256" key="9">
    <source>
        <dbReference type="ARBA" id="ARBA00023239"/>
    </source>
</evidence>
<evidence type="ECO:0000256" key="6">
    <source>
        <dbReference type="ARBA" id="ARBA00022691"/>
    </source>
</evidence>
<evidence type="ECO:0000256" key="4">
    <source>
        <dbReference type="ARBA" id="ARBA00022603"/>
    </source>
</evidence>
<dbReference type="InterPro" id="IPR037115">
    <property type="entry name" value="Sirohaem_synt_dimer_dom_sf"/>
</dbReference>
<evidence type="ECO:0000313" key="19">
    <source>
        <dbReference type="Proteomes" id="UP001241603"/>
    </source>
</evidence>
<keyword evidence="19" id="KW-1185">Reference proteome</keyword>
<dbReference type="GO" id="GO:0051266">
    <property type="term" value="F:sirohydrochlorin ferrochelatase activity"/>
    <property type="evidence" value="ECO:0007669"/>
    <property type="project" value="UniProtKB-EC"/>
</dbReference>
<dbReference type="PROSITE" id="PS00839">
    <property type="entry name" value="SUMT_1"/>
    <property type="match status" value="1"/>
</dbReference>
<dbReference type="EC" id="2.1.1.107" evidence="18"/>
<feature type="domain" description="Sirohaem synthase dimerisation" evidence="16">
    <location>
        <begin position="158"/>
        <end position="209"/>
    </location>
</feature>
<proteinExistence type="inferred from homology"/>
<dbReference type="Gene3D" id="1.10.8.210">
    <property type="entry name" value="Sirohaem synthase, dimerisation domain"/>
    <property type="match status" value="1"/>
</dbReference>
<name>A0ABU0H877_9HYPH</name>
<dbReference type="SUPFAM" id="SSF53790">
    <property type="entry name" value="Tetrapyrrole methylase"/>
    <property type="match status" value="1"/>
</dbReference>
<comment type="pathway">
    <text evidence="1">Porphyrin-containing compound metabolism; siroheme biosynthesis; sirohydrochlorin from precorrin-2: step 1/1.</text>
</comment>
<evidence type="ECO:0000256" key="13">
    <source>
        <dbReference type="ARBA" id="ARBA00047561"/>
    </source>
</evidence>
<dbReference type="Gene3D" id="3.30.950.10">
    <property type="entry name" value="Methyltransferase, Cobalt-precorrin-4 Transmethylase, Domain 2"/>
    <property type="match status" value="1"/>
</dbReference>
<dbReference type="InterPro" id="IPR019478">
    <property type="entry name" value="Sirohaem_synthase_dimer_dom"/>
</dbReference>
<evidence type="ECO:0000256" key="10">
    <source>
        <dbReference type="ARBA" id="ARBA00023244"/>
    </source>
</evidence>
<dbReference type="InterPro" id="IPR000878">
    <property type="entry name" value="4pyrrol_Mease"/>
</dbReference>
<evidence type="ECO:0000256" key="1">
    <source>
        <dbReference type="ARBA" id="ARBA00005010"/>
    </source>
</evidence>
<sequence>MAIARRKLGTFPAFHRVEGRRVVVVGGGEEAAAKLRLLAETSADLVLFAPELEADASRDVGATGAIWHATWPTAQDIEGAALVFAATGDLDRDIVVRDLAKSAGVPVNVVDRPDLCDFFTPALVNRAPLCVAISTEGAAPVLARHVRARIEALLPPAIGDLAGLAERLRERVGARIKGVEARRRFWAHFFTGPTAAKLLSGQLAEGEAEAGVAIERSAAGALAGHVGLAGHVSLVGAGPGAEDLLTLRAQRVLQEADVIVYDKLVPEAIVAMGRRDALRIYVGKAKGAHAASQDEINDILVREARDGRRVVRLKSGDPLVFGRAGEEMAALRAAGIPFDIVPGITAAIAAAAENEIPLTLRGVASSLVIATGHDLKGDTLPDWANLALSGATVAVYMGRTVAAKVAARLIENGLAVSTPVAVIENASRDDRKAYAGRLDELAGLADRPEIDGPVIIIVGRVVAESALGVAPMPLAAMTFQERAA</sequence>
<dbReference type="SUPFAM" id="SSF51735">
    <property type="entry name" value="NAD(P)-binding Rossmann-fold domains"/>
    <property type="match status" value="1"/>
</dbReference>
<organism evidence="18 19">
    <name type="scientific">Kaistia dalseonensis</name>
    <dbReference type="NCBI Taxonomy" id="410840"/>
    <lineage>
        <taxon>Bacteria</taxon>
        <taxon>Pseudomonadati</taxon>
        <taxon>Pseudomonadota</taxon>
        <taxon>Alphaproteobacteria</taxon>
        <taxon>Hyphomicrobiales</taxon>
        <taxon>Kaistiaceae</taxon>
        <taxon>Kaistia</taxon>
    </lineage>
</organism>
<dbReference type="InterPro" id="IPR035996">
    <property type="entry name" value="4pyrrol_Methylase_sf"/>
</dbReference>
<dbReference type="Gene3D" id="3.40.50.720">
    <property type="entry name" value="NAD(P)-binding Rossmann-like Domain"/>
    <property type="match status" value="1"/>
</dbReference>
<dbReference type="GO" id="GO:0043115">
    <property type="term" value="F:precorrin-2 dehydrogenase activity"/>
    <property type="evidence" value="ECO:0007669"/>
    <property type="project" value="UniProtKB-EC"/>
</dbReference>
<dbReference type="GO" id="GO:0004851">
    <property type="term" value="F:uroporphyrin-III C-methyltransferase activity"/>
    <property type="evidence" value="ECO:0007669"/>
    <property type="project" value="UniProtKB-EC"/>
</dbReference>
<keyword evidence="5 14" id="KW-0808">Transferase</keyword>
<accession>A0ABU0H877</accession>
<evidence type="ECO:0000256" key="2">
    <source>
        <dbReference type="ARBA" id="ARBA00005879"/>
    </source>
</evidence>
<dbReference type="SUPFAM" id="SSF75615">
    <property type="entry name" value="Siroheme synthase middle domains-like"/>
    <property type="match status" value="1"/>
</dbReference>
<keyword evidence="6" id="KW-0949">S-adenosyl-L-methionine</keyword>
<dbReference type="NCBIfam" id="TIGR01469">
    <property type="entry name" value="cobA_cysG_Cterm"/>
    <property type="match status" value="1"/>
</dbReference>
<feature type="domain" description="Tetrapyrrole methylase" evidence="15">
    <location>
        <begin position="232"/>
        <end position="442"/>
    </location>
</feature>
<dbReference type="InterPro" id="IPR014776">
    <property type="entry name" value="4pyrrole_Mease_sub2"/>
</dbReference>
<keyword evidence="4 14" id="KW-0489">Methyltransferase</keyword>
<comment type="pathway">
    <text evidence="12">Porphyrin-containing compound metabolism; siroheme biosynthesis; precorrin-2 from uroporphyrinogen III: step 1/1.</text>
</comment>
<keyword evidence="8" id="KW-0520">NAD</keyword>